<protein>
    <submittedName>
        <fullName evidence="2">FAD-binding oxidoreductase</fullName>
    </submittedName>
</protein>
<keyword evidence="1" id="KW-0732">Signal</keyword>
<evidence type="ECO:0000313" key="3">
    <source>
        <dbReference type="Proteomes" id="UP000501802"/>
    </source>
</evidence>
<organism evidence="2 3">
    <name type="scientific">Spirosoma aureum</name>
    <dbReference type="NCBI Taxonomy" id="2692134"/>
    <lineage>
        <taxon>Bacteria</taxon>
        <taxon>Pseudomonadati</taxon>
        <taxon>Bacteroidota</taxon>
        <taxon>Cytophagia</taxon>
        <taxon>Cytophagales</taxon>
        <taxon>Cytophagaceae</taxon>
        <taxon>Spirosoma</taxon>
    </lineage>
</organism>
<dbReference type="EMBL" id="CP050063">
    <property type="protein sequence ID" value="QIP17236.1"/>
    <property type="molecule type" value="Genomic_DNA"/>
</dbReference>
<keyword evidence="3" id="KW-1185">Reference proteome</keyword>
<sequence>MQRFVILIICLIGAGVLSAQAQPTKAASGKVPVVLKKTTRAVTPVTYTGRQIAVGSGGGFTGFSTTYYLLDNGQLFGRRSRDTTFTLIAKQTAANTKRVFKTVESNCKIKTTHFDNPGNTYRFVQWQKGKKAYKVTWGIPGKTVPANYQKFYDSFMTMIPASLRLK</sequence>
<dbReference type="Proteomes" id="UP000501802">
    <property type="component" value="Chromosome"/>
</dbReference>
<dbReference type="AlphaFoldDB" id="A0A6G9AXZ6"/>
<dbReference type="KEGG" id="spib:G8759_33640"/>
<gene>
    <name evidence="2" type="ORF">G8759_33640</name>
</gene>
<evidence type="ECO:0000256" key="1">
    <source>
        <dbReference type="SAM" id="SignalP"/>
    </source>
</evidence>
<feature type="signal peptide" evidence="1">
    <location>
        <begin position="1"/>
        <end position="21"/>
    </location>
</feature>
<evidence type="ECO:0000313" key="2">
    <source>
        <dbReference type="EMBL" id="QIP17236.1"/>
    </source>
</evidence>
<reference evidence="2 3" key="1">
    <citation type="submission" date="2020-03" db="EMBL/GenBank/DDBJ databases">
        <authorList>
            <person name="Kim M.K."/>
        </authorList>
    </citation>
    <scope>NUCLEOTIDE SEQUENCE [LARGE SCALE GENOMIC DNA]</scope>
    <source>
        <strain evidence="2 3">BT328</strain>
    </source>
</reference>
<proteinExistence type="predicted"/>
<feature type="chain" id="PRO_5026309614" evidence="1">
    <location>
        <begin position="22"/>
        <end position="166"/>
    </location>
</feature>
<accession>A0A6G9AXZ6</accession>
<dbReference type="RefSeq" id="WP_167217885.1">
    <property type="nucleotide sequence ID" value="NZ_CP050063.1"/>
</dbReference>
<name>A0A6G9AXZ6_9BACT</name>